<dbReference type="AlphaFoldDB" id="A0A1N6JI34"/>
<dbReference type="InterPro" id="IPR013429">
    <property type="entry name" value="Regulatory_FmdB_Zinc_ribbon"/>
</dbReference>
<sequence>MPIYDYRCDACGAFDQMRSVAARDLPAECPWCGMAAVRIPNGLPVLIRHADDQAASDDGAYLARHRTGCRCCL</sequence>
<dbReference type="Proteomes" id="UP000185151">
    <property type="component" value="Unassembled WGS sequence"/>
</dbReference>
<reference evidence="2 3" key="1">
    <citation type="submission" date="2016-11" db="EMBL/GenBank/DDBJ databases">
        <authorList>
            <person name="Jaros S."/>
            <person name="Januszkiewicz K."/>
            <person name="Wedrychowicz H."/>
        </authorList>
    </citation>
    <scope>NUCLEOTIDE SEQUENCE [LARGE SCALE GENOMIC DNA]</scope>
    <source>
        <strain evidence="2 3">GAS95</strain>
    </source>
</reference>
<accession>A0A1N6JI34</accession>
<feature type="domain" description="Putative regulatory protein FmdB zinc ribbon" evidence="1">
    <location>
        <begin position="1"/>
        <end position="41"/>
    </location>
</feature>
<dbReference type="Pfam" id="PF09723">
    <property type="entry name" value="Zn_ribbon_8"/>
    <property type="match status" value="1"/>
</dbReference>
<dbReference type="OrthoDB" id="9813321at2"/>
<evidence type="ECO:0000313" key="3">
    <source>
        <dbReference type="Proteomes" id="UP000185151"/>
    </source>
</evidence>
<dbReference type="NCBIfam" id="TIGR02605">
    <property type="entry name" value="CxxC_CxxC_SSSS"/>
    <property type="match status" value="1"/>
</dbReference>
<protein>
    <submittedName>
        <fullName evidence="2">Putative regulatory protein, FmdB family</fullName>
    </submittedName>
</protein>
<dbReference type="SMART" id="SM00834">
    <property type="entry name" value="CxxC_CXXC_SSSS"/>
    <property type="match status" value="1"/>
</dbReference>
<gene>
    <name evidence="2" type="ORF">SAMN05444165_3199</name>
</gene>
<evidence type="ECO:0000259" key="1">
    <source>
        <dbReference type="SMART" id="SM00834"/>
    </source>
</evidence>
<dbReference type="RefSeq" id="WP_074296441.1">
    <property type="nucleotide sequence ID" value="NZ_FSRU01000001.1"/>
</dbReference>
<keyword evidence="3" id="KW-1185">Reference proteome</keyword>
<dbReference type="EMBL" id="FSRU01000001">
    <property type="protein sequence ID" value="SIO43851.1"/>
    <property type="molecule type" value="Genomic_DNA"/>
</dbReference>
<proteinExistence type="predicted"/>
<organism evidence="2 3">
    <name type="scientific">Paraburkholderia phenazinium</name>
    <dbReference type="NCBI Taxonomy" id="60549"/>
    <lineage>
        <taxon>Bacteria</taxon>
        <taxon>Pseudomonadati</taxon>
        <taxon>Pseudomonadota</taxon>
        <taxon>Betaproteobacteria</taxon>
        <taxon>Burkholderiales</taxon>
        <taxon>Burkholderiaceae</taxon>
        <taxon>Paraburkholderia</taxon>
    </lineage>
</organism>
<evidence type="ECO:0000313" key="2">
    <source>
        <dbReference type="EMBL" id="SIO43851.1"/>
    </source>
</evidence>
<name>A0A1N6JI34_9BURK</name>